<keyword evidence="2" id="KW-1185">Reference proteome</keyword>
<sequence>MSECDTDCTSKTTRTDEVLITTGSKKKSNLTCISHASCRCIVFQTKTLRNIFDWLNAQTRQRYTIILSAFCVPDAWERLCSPLFADFQPPEYLLTLLIPRRYLATNSDNMDFMNERFQLGLSLQMVLMRIPMVSRCSAKRKPALLSTKETWRE</sequence>
<evidence type="ECO:0000313" key="1">
    <source>
        <dbReference type="EMBL" id="KAL2058712.1"/>
    </source>
</evidence>
<dbReference type="Proteomes" id="UP001590951">
    <property type="component" value="Unassembled WGS sequence"/>
</dbReference>
<protein>
    <submittedName>
        <fullName evidence="1">Uncharacterized protein</fullName>
    </submittedName>
</protein>
<proteinExistence type="predicted"/>
<name>A0ABR4BMW3_9LECA</name>
<dbReference type="EMBL" id="JBHFEH010000001">
    <property type="protein sequence ID" value="KAL2058712.1"/>
    <property type="molecule type" value="Genomic_DNA"/>
</dbReference>
<comment type="caution">
    <text evidence="1">The sequence shown here is derived from an EMBL/GenBank/DDBJ whole genome shotgun (WGS) entry which is preliminary data.</text>
</comment>
<gene>
    <name evidence="1" type="ORF">ABVK25_000003</name>
</gene>
<reference evidence="1 2" key="1">
    <citation type="submission" date="2024-09" db="EMBL/GenBank/DDBJ databases">
        <title>Rethinking Asexuality: The Enigmatic Case of Functional Sexual Genes in Lepraria (Stereocaulaceae).</title>
        <authorList>
            <person name="Doellman M."/>
            <person name="Sun Y."/>
            <person name="Barcenas-Pena A."/>
            <person name="Lumbsch H.T."/>
            <person name="Grewe F."/>
        </authorList>
    </citation>
    <scope>NUCLEOTIDE SEQUENCE [LARGE SCALE GENOMIC DNA]</scope>
    <source>
        <strain evidence="1 2">Grewe 0041</strain>
    </source>
</reference>
<organism evidence="1 2">
    <name type="scientific">Lepraria finkii</name>
    <dbReference type="NCBI Taxonomy" id="1340010"/>
    <lineage>
        <taxon>Eukaryota</taxon>
        <taxon>Fungi</taxon>
        <taxon>Dikarya</taxon>
        <taxon>Ascomycota</taxon>
        <taxon>Pezizomycotina</taxon>
        <taxon>Lecanoromycetes</taxon>
        <taxon>OSLEUM clade</taxon>
        <taxon>Lecanoromycetidae</taxon>
        <taxon>Lecanorales</taxon>
        <taxon>Lecanorineae</taxon>
        <taxon>Stereocaulaceae</taxon>
        <taxon>Lepraria</taxon>
    </lineage>
</organism>
<evidence type="ECO:0000313" key="2">
    <source>
        <dbReference type="Proteomes" id="UP001590951"/>
    </source>
</evidence>
<accession>A0ABR4BMW3</accession>